<dbReference type="GO" id="GO:0005737">
    <property type="term" value="C:cytoplasm"/>
    <property type="evidence" value="ECO:0007669"/>
    <property type="project" value="TreeGrafter"/>
</dbReference>
<evidence type="ECO:0000313" key="5">
    <source>
        <dbReference type="Proteomes" id="UP000479710"/>
    </source>
</evidence>
<dbReference type="PANTHER" id="PTHR13620">
    <property type="entry name" value="3-5 EXONUCLEASE"/>
    <property type="match status" value="1"/>
</dbReference>
<gene>
    <name evidence="4" type="ORF">E2562_036220</name>
</gene>
<evidence type="ECO:0000259" key="3">
    <source>
        <dbReference type="Pfam" id="PF01612"/>
    </source>
</evidence>
<protein>
    <recommendedName>
        <fullName evidence="3">3'-5' exonuclease domain-containing protein</fullName>
    </recommendedName>
</protein>
<name>A0A6G1ET42_9ORYZ</name>
<dbReference type="GO" id="GO:0003676">
    <property type="term" value="F:nucleic acid binding"/>
    <property type="evidence" value="ECO:0007669"/>
    <property type="project" value="InterPro"/>
</dbReference>
<keyword evidence="5" id="KW-1185">Reference proteome</keyword>
<dbReference type="OrthoDB" id="756480at2759"/>
<dbReference type="EMBL" id="SPHZ02000003">
    <property type="protein sequence ID" value="KAF0927800.1"/>
    <property type="molecule type" value="Genomic_DNA"/>
</dbReference>
<evidence type="ECO:0000256" key="1">
    <source>
        <dbReference type="ARBA" id="ARBA00022722"/>
    </source>
</evidence>
<feature type="domain" description="3'-5' exonuclease" evidence="3">
    <location>
        <begin position="85"/>
        <end position="203"/>
    </location>
</feature>
<keyword evidence="1" id="KW-0540">Nuclease</keyword>
<dbReference type="SUPFAM" id="SSF53098">
    <property type="entry name" value="Ribonuclease H-like"/>
    <property type="match status" value="1"/>
</dbReference>
<dbReference type="Gene3D" id="3.30.420.10">
    <property type="entry name" value="Ribonuclease H-like superfamily/Ribonuclease H"/>
    <property type="match status" value="1"/>
</dbReference>
<dbReference type="InterPro" id="IPR036397">
    <property type="entry name" value="RNaseH_sf"/>
</dbReference>
<dbReference type="InterPro" id="IPR051132">
    <property type="entry name" value="3-5_Exonuclease_domain"/>
</dbReference>
<dbReference type="Pfam" id="PF01612">
    <property type="entry name" value="DNA_pol_A_exo1"/>
    <property type="match status" value="1"/>
</dbReference>
<organism evidence="4 5">
    <name type="scientific">Oryza meyeriana var. granulata</name>
    <dbReference type="NCBI Taxonomy" id="110450"/>
    <lineage>
        <taxon>Eukaryota</taxon>
        <taxon>Viridiplantae</taxon>
        <taxon>Streptophyta</taxon>
        <taxon>Embryophyta</taxon>
        <taxon>Tracheophyta</taxon>
        <taxon>Spermatophyta</taxon>
        <taxon>Magnoliopsida</taxon>
        <taxon>Liliopsida</taxon>
        <taxon>Poales</taxon>
        <taxon>Poaceae</taxon>
        <taxon>BOP clade</taxon>
        <taxon>Oryzoideae</taxon>
        <taxon>Oryzeae</taxon>
        <taxon>Oryzinae</taxon>
        <taxon>Oryza</taxon>
        <taxon>Oryza meyeriana</taxon>
    </lineage>
</organism>
<accession>A0A6G1ET42</accession>
<dbReference type="GO" id="GO:0005634">
    <property type="term" value="C:nucleus"/>
    <property type="evidence" value="ECO:0007669"/>
    <property type="project" value="TreeGrafter"/>
</dbReference>
<dbReference type="CDD" id="cd06141">
    <property type="entry name" value="WRN_exo"/>
    <property type="match status" value="1"/>
</dbReference>
<sequence>MTTVSARLRRSETKHDTYVVRVGDSRVVTTVTARPAVARRWVCATRWRHRRRLRSGAGLTVGMGVQWTPPFRALAGGAEPRPGTLQLCVGHRCLVFQIAQANAVPAALGGFMADGVVAFVGYGIRSDCRKLAAHHDLQVSCTRELRAVTGMGNASMERMAERLIGVAGIKKPARVGRSKWDAPKLSKTQVKYACVDAFLSLRLGVHAGVSPASTSTSTS</sequence>
<dbReference type="Proteomes" id="UP000479710">
    <property type="component" value="Unassembled WGS sequence"/>
</dbReference>
<dbReference type="InterPro" id="IPR002562">
    <property type="entry name" value="3'-5'_exonuclease_dom"/>
</dbReference>
<dbReference type="GO" id="GO:0008408">
    <property type="term" value="F:3'-5' exonuclease activity"/>
    <property type="evidence" value="ECO:0007669"/>
    <property type="project" value="InterPro"/>
</dbReference>
<comment type="caution">
    <text evidence="4">The sequence shown here is derived from an EMBL/GenBank/DDBJ whole genome shotgun (WGS) entry which is preliminary data.</text>
</comment>
<dbReference type="GO" id="GO:0006139">
    <property type="term" value="P:nucleobase-containing compound metabolic process"/>
    <property type="evidence" value="ECO:0007669"/>
    <property type="project" value="InterPro"/>
</dbReference>
<keyword evidence="2" id="KW-0378">Hydrolase</keyword>
<evidence type="ECO:0000313" key="4">
    <source>
        <dbReference type="EMBL" id="KAF0927800.1"/>
    </source>
</evidence>
<dbReference type="PANTHER" id="PTHR13620:SF59">
    <property type="entry name" value="POLYNUCLEOTIDYL TRANSFERASE, RIBONUCLEASE H-LIKE SUPERFAMILY PROTEIN"/>
    <property type="match status" value="1"/>
</dbReference>
<evidence type="ECO:0000256" key="2">
    <source>
        <dbReference type="ARBA" id="ARBA00022801"/>
    </source>
</evidence>
<reference evidence="4 5" key="1">
    <citation type="submission" date="2019-11" db="EMBL/GenBank/DDBJ databases">
        <title>Whole genome sequence of Oryza granulata.</title>
        <authorList>
            <person name="Li W."/>
        </authorList>
    </citation>
    <scope>NUCLEOTIDE SEQUENCE [LARGE SCALE GENOMIC DNA]</scope>
    <source>
        <strain evidence="5">cv. Menghai</strain>
        <tissue evidence="4">Leaf</tissue>
    </source>
</reference>
<dbReference type="InterPro" id="IPR012337">
    <property type="entry name" value="RNaseH-like_sf"/>
</dbReference>
<dbReference type="AlphaFoldDB" id="A0A6G1ET42"/>
<proteinExistence type="predicted"/>